<dbReference type="InterPro" id="IPR007131">
    <property type="entry name" value="SHD1"/>
</dbReference>
<dbReference type="SUPFAM" id="SSF82171">
    <property type="entry name" value="DPP6 N-terminal domain-like"/>
    <property type="match status" value="1"/>
</dbReference>
<reference evidence="3 4" key="1">
    <citation type="submission" date="2017-06" db="EMBL/GenBank/DDBJ databases">
        <title>Description of Rhodopirellula bahusiensis sp. nov.</title>
        <authorList>
            <person name="Kizina J."/>
            <person name="Harder J."/>
        </authorList>
    </citation>
    <scope>NUCLEOTIDE SEQUENCE [LARGE SCALE GENOMIC DNA]</scope>
    <source>
        <strain evidence="3 4">SWK21</strain>
    </source>
</reference>
<evidence type="ECO:0000259" key="1">
    <source>
        <dbReference type="Pfam" id="PF03983"/>
    </source>
</evidence>
<dbReference type="SUPFAM" id="SSF48452">
    <property type="entry name" value="TPR-like"/>
    <property type="match status" value="1"/>
</dbReference>
<dbReference type="InterPro" id="IPR024983">
    <property type="entry name" value="CHAT_dom"/>
</dbReference>
<keyword evidence="4" id="KW-1185">Reference proteome</keyword>
<evidence type="ECO:0008006" key="5">
    <source>
        <dbReference type="Google" id="ProtNLM"/>
    </source>
</evidence>
<organism evidence="3 4">
    <name type="scientific">Rhodopirellula bahusiensis</name>
    <dbReference type="NCBI Taxonomy" id="2014065"/>
    <lineage>
        <taxon>Bacteria</taxon>
        <taxon>Pseudomonadati</taxon>
        <taxon>Planctomycetota</taxon>
        <taxon>Planctomycetia</taxon>
        <taxon>Pirellulales</taxon>
        <taxon>Pirellulaceae</taxon>
        <taxon>Rhodopirellula</taxon>
    </lineage>
</organism>
<dbReference type="Pfam" id="PF03983">
    <property type="entry name" value="SHD1"/>
    <property type="match status" value="1"/>
</dbReference>
<evidence type="ECO:0000313" key="3">
    <source>
        <dbReference type="EMBL" id="PHQ34144.1"/>
    </source>
</evidence>
<dbReference type="Gene3D" id="2.130.10.10">
    <property type="entry name" value="YVTN repeat-like/Quinoprotein amine dehydrogenase"/>
    <property type="match status" value="1"/>
</dbReference>
<dbReference type="GO" id="GO:0030674">
    <property type="term" value="F:protein-macromolecule adaptor activity"/>
    <property type="evidence" value="ECO:0007669"/>
    <property type="project" value="InterPro"/>
</dbReference>
<dbReference type="AlphaFoldDB" id="A0A2G1W520"/>
<dbReference type="Gene3D" id="1.25.40.10">
    <property type="entry name" value="Tetratricopeptide repeat domain"/>
    <property type="match status" value="2"/>
</dbReference>
<dbReference type="GO" id="GO:0008092">
    <property type="term" value="F:cytoskeletal protein binding"/>
    <property type="evidence" value="ECO:0007669"/>
    <property type="project" value="InterPro"/>
</dbReference>
<dbReference type="Proteomes" id="UP000225740">
    <property type="component" value="Unassembled WGS sequence"/>
</dbReference>
<dbReference type="RefSeq" id="WP_099261950.1">
    <property type="nucleotide sequence ID" value="NZ_NIZW01000013.1"/>
</dbReference>
<gene>
    <name evidence="3" type="ORF">CEE69_17630</name>
</gene>
<feature type="domain" description="SLA1 homology" evidence="1">
    <location>
        <begin position="1192"/>
        <end position="1248"/>
    </location>
</feature>
<protein>
    <recommendedName>
        <fullName evidence="5">CHAT domain-containing protein</fullName>
    </recommendedName>
</protein>
<dbReference type="InterPro" id="IPR015943">
    <property type="entry name" value="WD40/YVTN_repeat-like_dom_sf"/>
</dbReference>
<proteinExistence type="predicted"/>
<sequence length="1254" mass="139004">MIVRHTGHCVWIALLTWFAGHGGLIAQESDQSAKIRLKDGTVVMHHEDGPVGVHLTNNGRVVACEFAPVEHWGRSATAKAIVVVELSTGREISRMPYSDQFVAKRSACSPDGRYFVACGKQTAKLFDLETETLLRSWPLNNANSFVVGNPKGYSFALCDEQTTTIWNFKTGEPIAKLPQHPTMVMCASFDQQGTCLLTSCNELTRKWDLESKTATNVPVDHSLNDLAINPEGSTVFGTYWTNSSEGGVASFDMRLGRRLLFLPDHHAMQIDFETGQLFTVRCLGDEGVSAVQLRRLANPDSVEYLPFAPRVRELLESNRSIPFDDLSLSPDGNFLLVRLEYGRLNQIWKLDSDLKEHFLNTASGLKHTYVPKVPKAKAKTKEELFVERIEGIVHRVTDLNDRGEHEKAVHEIESLLAAGERRLERAPRRHQLLLTNCGQAYEHHLLQPEKALPLYVHALKLSESANRYGVRWESLLKNISWTQEKMGDSSAAAKSLRRVIDHRHSNELDVSPSDYARLGGLIFDDDDPNAASEAVQLFIRAWHQSKAKSGTLNVSTRHMYDQLVSHAQRANLYRQLESVLTEQLSDYERFVGRNHPHTAQATLQLAQLYERLGKDTEALRTMDRSQRALKDHVARVLPLMSEQEQSDFLREQFQPAVNAALMMAVRLKQHPDAAKYSCEWILNSKGTATRVLAERTRMAASTKDPQVRAIAKDLAQVRNQISEIGLRSVTALERPSEPNGSRLSSQSELDRLRQRESELSWQLGSAGWTEMRLEPWVTLEQVRKNIPDDTVLIELAVVGLKTKRLNTNRDRAGRFSKIGIETADPMAVAWIVPALSKGEVRLKVVCPDWDQLARPINHFQAVLRGQLVANSMASSLQNQLTEIASHLSQQLPGEAWNTKKLLISPDHQLWMVPWAALPDEEGRFLIHRHEFQYLLSGRDLLTRASLEPMSAPLVVANPDYGTGSKTDAKVVPFGPLPGTAEEARGILPSLKQLAAGEPEVYLEAEAKESVVQSALRPKVAVFSTHGFAEHRDGQHPLATCGLAFCDANSAIEGNGNGVLTGLEVLAADYRGTELVVLSACQTGLGIANSGEGVTGLRYAFQLAGARNVAATLWSIPDQITAEMMTDFFRHYAAGESGGASLRQAQLAIIAKLEDAGYFPAPQLWAAFTIAGPPPKTASDDLNARATLPTQNAIAVRTWRSADGKFSVRAEFVSADGQHVVLRRENGKLSKVPLNKLHADDLDAIGKLRSTDPTR</sequence>
<comment type="caution">
    <text evidence="3">The sequence shown here is derived from an EMBL/GenBank/DDBJ whole genome shotgun (WGS) entry which is preliminary data.</text>
</comment>
<dbReference type="GeneID" id="90609863"/>
<feature type="domain" description="CHAT" evidence="2">
    <location>
        <begin position="885"/>
        <end position="1171"/>
    </location>
</feature>
<dbReference type="GO" id="GO:0042802">
    <property type="term" value="F:identical protein binding"/>
    <property type="evidence" value="ECO:0007669"/>
    <property type="project" value="InterPro"/>
</dbReference>
<dbReference type="OrthoDB" id="220792at2"/>
<dbReference type="Gene3D" id="2.30.30.700">
    <property type="entry name" value="SLA1 homology domain 1"/>
    <property type="match status" value="1"/>
</dbReference>
<dbReference type="GO" id="GO:0043130">
    <property type="term" value="F:ubiquitin binding"/>
    <property type="evidence" value="ECO:0007669"/>
    <property type="project" value="InterPro"/>
</dbReference>
<dbReference type="PANTHER" id="PTHR10098">
    <property type="entry name" value="RAPSYN-RELATED"/>
    <property type="match status" value="1"/>
</dbReference>
<accession>A0A2G1W520</accession>
<evidence type="ECO:0000259" key="2">
    <source>
        <dbReference type="Pfam" id="PF12770"/>
    </source>
</evidence>
<name>A0A2G1W520_9BACT</name>
<evidence type="ECO:0000313" key="4">
    <source>
        <dbReference type="Proteomes" id="UP000225740"/>
    </source>
</evidence>
<dbReference type="InterPro" id="IPR011990">
    <property type="entry name" value="TPR-like_helical_dom_sf"/>
</dbReference>
<dbReference type="EMBL" id="NIZW01000013">
    <property type="protein sequence ID" value="PHQ34144.1"/>
    <property type="molecule type" value="Genomic_DNA"/>
</dbReference>
<dbReference type="Pfam" id="PF12770">
    <property type="entry name" value="CHAT"/>
    <property type="match status" value="1"/>
</dbReference>